<comment type="similarity">
    <text evidence="2 5">Belongs to the Ap4A hydrolase family.</text>
</comment>
<dbReference type="Proteomes" id="UP001157186">
    <property type="component" value="Unassembled WGS sequence"/>
</dbReference>
<comment type="catalytic activity">
    <reaction evidence="4 5">
        <text>P(1),P(4)-bis(5'-adenosyl) tetraphosphate + H2O = 2 ADP + 2 H(+)</text>
        <dbReference type="Rhea" id="RHEA:24252"/>
        <dbReference type="ChEBI" id="CHEBI:15377"/>
        <dbReference type="ChEBI" id="CHEBI:15378"/>
        <dbReference type="ChEBI" id="CHEBI:58141"/>
        <dbReference type="ChEBI" id="CHEBI:456216"/>
        <dbReference type="EC" id="3.6.1.41"/>
    </reaction>
</comment>
<dbReference type="InterPro" id="IPR029052">
    <property type="entry name" value="Metallo-depent_PP-like"/>
</dbReference>
<dbReference type="Pfam" id="PF00149">
    <property type="entry name" value="Metallophos"/>
    <property type="match status" value="1"/>
</dbReference>
<dbReference type="RefSeq" id="WP_284245027.1">
    <property type="nucleotide sequence ID" value="NZ_BSST01000001.1"/>
</dbReference>
<dbReference type="SUPFAM" id="SSF56300">
    <property type="entry name" value="Metallo-dependent phosphatases"/>
    <property type="match status" value="1"/>
</dbReference>
<feature type="domain" description="Calcineurin-like phosphoesterase" evidence="6">
    <location>
        <begin position="1"/>
        <end position="168"/>
    </location>
</feature>
<evidence type="ECO:0000256" key="3">
    <source>
        <dbReference type="ARBA" id="ARBA00022801"/>
    </source>
</evidence>
<dbReference type="PANTHER" id="PTHR40942">
    <property type="match status" value="1"/>
</dbReference>
<protein>
    <recommendedName>
        <fullName evidence="5">Bis(5'-nucleosyl)-tetraphosphatase, symmetrical</fullName>
        <ecNumber evidence="5">3.6.1.41</ecNumber>
    </recommendedName>
    <alternativeName>
        <fullName evidence="5">Ap4A hydrolase</fullName>
    </alternativeName>
    <alternativeName>
        <fullName evidence="5">Diadenosine 5',5'''-P1,P4-tetraphosphate pyrophosphohydrolase</fullName>
    </alternativeName>
    <alternativeName>
        <fullName evidence="5">Diadenosine tetraphosphatase</fullName>
    </alternativeName>
</protein>
<evidence type="ECO:0000313" key="7">
    <source>
        <dbReference type="EMBL" id="GLX79130.1"/>
    </source>
</evidence>
<organism evidence="7 8">
    <name type="scientific">Thalassotalea insulae</name>
    <dbReference type="NCBI Taxonomy" id="2056778"/>
    <lineage>
        <taxon>Bacteria</taxon>
        <taxon>Pseudomonadati</taxon>
        <taxon>Pseudomonadota</taxon>
        <taxon>Gammaproteobacteria</taxon>
        <taxon>Alteromonadales</taxon>
        <taxon>Colwelliaceae</taxon>
        <taxon>Thalassotalea</taxon>
    </lineage>
</organism>
<dbReference type="InterPro" id="IPR004843">
    <property type="entry name" value="Calcineurin-like_PHP"/>
</dbReference>
<proteinExistence type="inferred from homology"/>
<dbReference type="Gene3D" id="3.60.21.10">
    <property type="match status" value="1"/>
</dbReference>
<dbReference type="NCBIfam" id="TIGR00668">
    <property type="entry name" value="apaH"/>
    <property type="match status" value="1"/>
</dbReference>
<dbReference type="CDD" id="cd07422">
    <property type="entry name" value="MPP_ApaH"/>
    <property type="match status" value="1"/>
</dbReference>
<evidence type="ECO:0000259" key="6">
    <source>
        <dbReference type="Pfam" id="PF00149"/>
    </source>
</evidence>
<keyword evidence="3 5" id="KW-0378">Hydrolase</keyword>
<evidence type="ECO:0000256" key="4">
    <source>
        <dbReference type="ARBA" id="ARBA00049417"/>
    </source>
</evidence>
<dbReference type="NCBIfam" id="NF001204">
    <property type="entry name" value="PRK00166.1"/>
    <property type="match status" value="1"/>
</dbReference>
<gene>
    <name evidence="5 7" type="primary">apaH</name>
    <name evidence="7" type="ORF">tinsulaeT_24700</name>
</gene>
<accession>A0ABQ6GWM1</accession>
<sequence length="273" mass="31361">MAIYFIGDIQGCYRELRALLKQVNFTPSDDQLWAAGDLVARGPDSYATLKYLYSLGDSFKTVLGNHDLHLIATYVGLKKAKANDKLDELLSAPDVAELINWLASQPLLRKLPEEDVYLSHAGLPPQWTIEQAVAMAEFAQKKLNSVKRDKWLARMYGEQPNSWNQVKSKEDKFRYTINAFTRMRYCELSGALEFHNKLSPKDSPKHLKPWFELATNQLQNCYWIFGHWAALMGEVPHNNLFALDTGCVWGGDLTLLRWHDKRLFTEPSQRNLL</sequence>
<dbReference type="PANTHER" id="PTHR40942:SF4">
    <property type="entry name" value="CYTOCHROME C5"/>
    <property type="match status" value="1"/>
</dbReference>
<dbReference type="HAMAP" id="MF_00199">
    <property type="entry name" value="ApaH"/>
    <property type="match status" value="1"/>
</dbReference>
<keyword evidence="8" id="KW-1185">Reference proteome</keyword>
<dbReference type="EMBL" id="BSST01000001">
    <property type="protein sequence ID" value="GLX79130.1"/>
    <property type="molecule type" value="Genomic_DNA"/>
</dbReference>
<comment type="function">
    <text evidence="1 5">Hydrolyzes diadenosine 5',5'''-P1,P4-tetraphosphate to yield ADP.</text>
</comment>
<evidence type="ECO:0000256" key="1">
    <source>
        <dbReference type="ARBA" id="ARBA00003413"/>
    </source>
</evidence>
<evidence type="ECO:0000256" key="2">
    <source>
        <dbReference type="ARBA" id="ARBA00005419"/>
    </source>
</evidence>
<comment type="caution">
    <text evidence="7">The sequence shown here is derived from an EMBL/GenBank/DDBJ whole genome shotgun (WGS) entry which is preliminary data.</text>
</comment>
<reference evidence="7 8" key="1">
    <citation type="submission" date="2023-03" db="EMBL/GenBank/DDBJ databases">
        <title>Draft genome sequence of Thalassotalea insulae KCTC 62186T.</title>
        <authorList>
            <person name="Sawabe T."/>
        </authorList>
    </citation>
    <scope>NUCLEOTIDE SEQUENCE [LARGE SCALE GENOMIC DNA]</scope>
    <source>
        <strain evidence="7 8">KCTC 62186</strain>
    </source>
</reference>
<evidence type="ECO:0000313" key="8">
    <source>
        <dbReference type="Proteomes" id="UP001157186"/>
    </source>
</evidence>
<dbReference type="EC" id="3.6.1.41" evidence="5"/>
<dbReference type="InterPro" id="IPR004617">
    <property type="entry name" value="ApaH"/>
</dbReference>
<evidence type="ECO:0000256" key="5">
    <source>
        <dbReference type="HAMAP-Rule" id="MF_00199"/>
    </source>
</evidence>
<dbReference type="PIRSF" id="PIRSF000903">
    <property type="entry name" value="B5n-ttraPtase_sm"/>
    <property type="match status" value="1"/>
</dbReference>
<name>A0ABQ6GWM1_9GAMM</name>